<name>A0A7R5L8E9_9PASS</name>
<dbReference type="InParanoid" id="A0A7R5L8E9"/>
<accession>A0A7R5L8E9</accession>
<evidence type="ECO:0000256" key="1">
    <source>
        <dbReference type="SAM" id="MobiDB-lite"/>
    </source>
</evidence>
<reference evidence="3" key="1">
    <citation type="submission" date="2025-08" db="UniProtKB">
        <authorList>
            <consortium name="RefSeq"/>
        </authorList>
    </citation>
    <scope>IDENTIFICATION</scope>
    <source>
        <tissue evidence="3">Muscle</tissue>
    </source>
</reference>
<evidence type="ECO:0000313" key="3">
    <source>
        <dbReference type="RefSeq" id="XP_039247148.1"/>
    </source>
</evidence>
<dbReference type="RefSeq" id="XP_039247148.1">
    <property type="nucleotide sequence ID" value="XM_039391214.1"/>
</dbReference>
<protein>
    <submittedName>
        <fullName evidence="3">Tyrosine-protein phosphatase non-receptor type 18-like isoform X1</fullName>
    </submittedName>
</protein>
<dbReference type="AlphaFoldDB" id="A0A7R5L8E9"/>
<keyword evidence="2" id="KW-1185">Reference proteome</keyword>
<feature type="compositionally biased region" description="Basic and acidic residues" evidence="1">
    <location>
        <begin position="128"/>
        <end position="139"/>
    </location>
</feature>
<proteinExistence type="predicted"/>
<dbReference type="Proteomes" id="UP000504627">
    <property type="component" value="Unplaced"/>
</dbReference>
<feature type="region of interest" description="Disordered" evidence="1">
    <location>
        <begin position="61"/>
        <end position="139"/>
    </location>
</feature>
<organism evidence="2 3">
    <name type="scientific">Pipra filicauda</name>
    <name type="common">Wire-tailed manakin</name>
    <dbReference type="NCBI Taxonomy" id="649802"/>
    <lineage>
        <taxon>Eukaryota</taxon>
        <taxon>Metazoa</taxon>
        <taxon>Chordata</taxon>
        <taxon>Craniata</taxon>
        <taxon>Vertebrata</taxon>
        <taxon>Euteleostomi</taxon>
        <taxon>Archelosauria</taxon>
        <taxon>Archosauria</taxon>
        <taxon>Dinosauria</taxon>
        <taxon>Saurischia</taxon>
        <taxon>Theropoda</taxon>
        <taxon>Coelurosauria</taxon>
        <taxon>Aves</taxon>
        <taxon>Neognathae</taxon>
        <taxon>Neoaves</taxon>
        <taxon>Telluraves</taxon>
        <taxon>Australaves</taxon>
        <taxon>Passeriformes</taxon>
        <taxon>Pipridae</taxon>
        <taxon>Pipra</taxon>
    </lineage>
</organism>
<dbReference type="GeneID" id="120325279"/>
<gene>
    <name evidence="3" type="primary">LOC120325279</name>
</gene>
<evidence type="ECO:0000313" key="2">
    <source>
        <dbReference type="Proteomes" id="UP000504627"/>
    </source>
</evidence>
<sequence length="139" mass="14320">MAPPPPPAHLSLARGVQPPLYQDAVARRALRPPLLRSVSVPVEPPAPPPMDVTYAVVNKARRGGGAVGRDPAPSGTCSLPGSPVHRPSPTPAGSPRPADGAYEVVTPPGDPGSGPCLGFNFRIGKPKGPRDPPAEWSRV</sequence>